<dbReference type="AlphaFoldDB" id="A0A2M7S840"/>
<dbReference type="Gene3D" id="3.30.360.10">
    <property type="entry name" value="Dihydrodipicolinate Reductase, domain 2"/>
    <property type="match status" value="1"/>
</dbReference>
<dbReference type="SUPFAM" id="SSF51735">
    <property type="entry name" value="NAD(P)-binding Rossmann-fold domains"/>
    <property type="match status" value="1"/>
</dbReference>
<gene>
    <name evidence="3" type="ORF">COY52_09320</name>
</gene>
<name>A0A2M7S840_9BACT</name>
<dbReference type="Gene3D" id="3.40.50.720">
    <property type="entry name" value="NAD(P)-binding Rossmann-like Domain"/>
    <property type="match status" value="1"/>
</dbReference>
<comment type="caution">
    <text evidence="3">The sequence shown here is derived from an EMBL/GenBank/DDBJ whole genome shotgun (WGS) entry which is preliminary data.</text>
</comment>
<protein>
    <recommendedName>
        <fullName evidence="5">Gfo/Idh/MocA family oxidoreductase</fullName>
    </recommendedName>
</protein>
<dbReference type="SUPFAM" id="SSF55347">
    <property type="entry name" value="Glyceraldehyde-3-phosphate dehydrogenase-like, C-terminal domain"/>
    <property type="match status" value="1"/>
</dbReference>
<dbReference type="InterPro" id="IPR000683">
    <property type="entry name" value="Gfo/Idh/MocA-like_OxRdtase_N"/>
</dbReference>
<reference evidence="4" key="1">
    <citation type="submission" date="2017-09" db="EMBL/GenBank/DDBJ databases">
        <title>Depth-based differentiation of microbial function through sediment-hosted aquifers and enrichment of novel symbionts in the deep terrestrial subsurface.</title>
        <authorList>
            <person name="Probst A.J."/>
            <person name="Ladd B."/>
            <person name="Jarett J.K."/>
            <person name="Geller-Mcgrath D.E."/>
            <person name="Sieber C.M.K."/>
            <person name="Emerson J.B."/>
            <person name="Anantharaman K."/>
            <person name="Thomas B.C."/>
            <person name="Malmstrom R."/>
            <person name="Stieglmeier M."/>
            <person name="Klingl A."/>
            <person name="Woyke T."/>
            <person name="Ryan C.M."/>
            <person name="Banfield J.F."/>
        </authorList>
    </citation>
    <scope>NUCLEOTIDE SEQUENCE [LARGE SCALE GENOMIC DNA]</scope>
</reference>
<dbReference type="InterPro" id="IPR004104">
    <property type="entry name" value="Gfo/Idh/MocA-like_OxRdtase_C"/>
</dbReference>
<dbReference type="PANTHER" id="PTHR43377">
    <property type="entry name" value="BILIVERDIN REDUCTASE A"/>
    <property type="match status" value="1"/>
</dbReference>
<dbReference type="Pfam" id="PF02894">
    <property type="entry name" value="GFO_IDH_MocA_C"/>
    <property type="match status" value="1"/>
</dbReference>
<dbReference type="Pfam" id="PF01408">
    <property type="entry name" value="GFO_IDH_MocA"/>
    <property type="match status" value="1"/>
</dbReference>
<dbReference type="EMBL" id="PFMR01000251">
    <property type="protein sequence ID" value="PIZ15598.1"/>
    <property type="molecule type" value="Genomic_DNA"/>
</dbReference>
<proteinExistence type="predicted"/>
<evidence type="ECO:0000313" key="4">
    <source>
        <dbReference type="Proteomes" id="UP000229307"/>
    </source>
</evidence>
<evidence type="ECO:0000259" key="2">
    <source>
        <dbReference type="Pfam" id="PF02894"/>
    </source>
</evidence>
<feature type="domain" description="Gfo/Idh/MocA-like oxidoreductase C-terminal" evidence="2">
    <location>
        <begin position="133"/>
        <end position="330"/>
    </location>
</feature>
<dbReference type="InterPro" id="IPR051450">
    <property type="entry name" value="Gfo/Idh/MocA_Oxidoreductases"/>
</dbReference>
<evidence type="ECO:0000259" key="1">
    <source>
        <dbReference type="Pfam" id="PF01408"/>
    </source>
</evidence>
<dbReference type="Proteomes" id="UP000229307">
    <property type="component" value="Unassembled WGS sequence"/>
</dbReference>
<dbReference type="PANTHER" id="PTHR43377:SF1">
    <property type="entry name" value="BILIVERDIN REDUCTASE A"/>
    <property type="match status" value="1"/>
</dbReference>
<accession>A0A2M7S840</accession>
<dbReference type="InterPro" id="IPR036291">
    <property type="entry name" value="NAD(P)-bd_dom_sf"/>
</dbReference>
<dbReference type="GO" id="GO:0000166">
    <property type="term" value="F:nucleotide binding"/>
    <property type="evidence" value="ECO:0007669"/>
    <property type="project" value="InterPro"/>
</dbReference>
<organism evidence="3 4">
    <name type="scientific">Candidatus Desantisbacteria bacterium CG_4_10_14_0_8_um_filter_48_22</name>
    <dbReference type="NCBI Taxonomy" id="1974543"/>
    <lineage>
        <taxon>Bacteria</taxon>
        <taxon>Candidatus Desantisiibacteriota</taxon>
    </lineage>
</organism>
<sequence length="331" mass="35633">MVKIGIVGCGGIAGLHMDMLAKLKDKAEVIAVADVDEKKAADAKARMGAKYSFKDHRELLKSGVDAILCCTPTFFHTDIVVDAARAGKHVFCEKPICMSIENADKMIAESKKAKVILQVGFVRRFDDEWLKYRELIQSGAIGRPVYWRHVAGGSAPPAPWFMDEKIGGGPFVDGAVHSYDFARFTFGEAKEVCANITKFRKDRTALDSGVAVITFRSGDVQMLSWSWGLPDGCGTSGLHDTMGPGGALIFGAPEGDHTEFIISSEKEKGKTGRVKSSSLMDGFLKQTDHFIDCCAAGGKTPAVTGEDGREALRIALAILQSAKTGKPVSLK</sequence>
<feature type="domain" description="Gfo/Idh/MocA-like oxidoreductase N-terminal" evidence="1">
    <location>
        <begin position="2"/>
        <end position="121"/>
    </location>
</feature>
<evidence type="ECO:0000313" key="3">
    <source>
        <dbReference type="EMBL" id="PIZ15598.1"/>
    </source>
</evidence>
<evidence type="ECO:0008006" key="5">
    <source>
        <dbReference type="Google" id="ProtNLM"/>
    </source>
</evidence>